<feature type="coiled-coil region" evidence="7">
    <location>
        <begin position="928"/>
        <end position="962"/>
    </location>
</feature>
<gene>
    <name evidence="10" type="ORF">CAUJ_LOCUS11873</name>
</gene>
<dbReference type="GO" id="GO:0005524">
    <property type="term" value="F:ATP binding"/>
    <property type="evidence" value="ECO:0007669"/>
    <property type="project" value="UniProtKB-KW"/>
</dbReference>
<keyword evidence="11" id="KW-1185">Reference proteome</keyword>
<comment type="caution">
    <text evidence="10">The sequence shown here is derived from an EMBL/GenBank/DDBJ whole genome shotgun (WGS) entry which is preliminary data.</text>
</comment>
<dbReference type="Pfam" id="PF06470">
    <property type="entry name" value="SMC_hinge"/>
    <property type="match status" value="1"/>
</dbReference>
<protein>
    <recommendedName>
        <fullName evidence="9">SMC hinge domain-containing protein</fullName>
    </recommendedName>
</protein>
<keyword evidence="3" id="KW-0547">Nucleotide-binding</keyword>
<feature type="region of interest" description="Disordered" evidence="8">
    <location>
        <begin position="998"/>
        <end position="1026"/>
    </location>
</feature>
<dbReference type="Gene3D" id="3.30.70.1620">
    <property type="match status" value="1"/>
</dbReference>
<dbReference type="PANTHER" id="PTHR18937">
    <property type="entry name" value="STRUCTURAL MAINTENANCE OF CHROMOSOMES SMC FAMILY MEMBER"/>
    <property type="match status" value="1"/>
</dbReference>
<dbReference type="SMART" id="SM00968">
    <property type="entry name" value="SMC_hinge"/>
    <property type="match status" value="1"/>
</dbReference>
<dbReference type="OrthoDB" id="5575062at2759"/>
<evidence type="ECO:0000256" key="4">
    <source>
        <dbReference type="ARBA" id="ARBA00022840"/>
    </source>
</evidence>
<dbReference type="GO" id="GO:0005634">
    <property type="term" value="C:nucleus"/>
    <property type="evidence" value="ECO:0007669"/>
    <property type="project" value="UniProtKB-SubCell"/>
</dbReference>
<dbReference type="SUPFAM" id="SSF52540">
    <property type="entry name" value="P-loop containing nucleoside triphosphate hydrolases"/>
    <property type="match status" value="1"/>
</dbReference>
<dbReference type="EMBL" id="CAJGYM010000063">
    <property type="protein sequence ID" value="CAD6195955.1"/>
    <property type="molecule type" value="Genomic_DNA"/>
</dbReference>
<dbReference type="InterPro" id="IPR036277">
    <property type="entry name" value="SMC_hinge_sf"/>
</dbReference>
<feature type="compositionally biased region" description="Polar residues" evidence="8">
    <location>
        <begin position="1587"/>
        <end position="1597"/>
    </location>
</feature>
<dbReference type="SUPFAM" id="SSF75553">
    <property type="entry name" value="Smc hinge domain"/>
    <property type="match status" value="1"/>
</dbReference>
<dbReference type="GO" id="GO:0007076">
    <property type="term" value="P:mitotic chromosome condensation"/>
    <property type="evidence" value="ECO:0007669"/>
    <property type="project" value="TreeGrafter"/>
</dbReference>
<dbReference type="Gene3D" id="3.40.50.300">
    <property type="entry name" value="P-loop containing nucleotide triphosphate hydrolases"/>
    <property type="match status" value="3"/>
</dbReference>
<feature type="compositionally biased region" description="Polar residues" evidence="8">
    <location>
        <begin position="1397"/>
        <end position="1410"/>
    </location>
</feature>
<evidence type="ECO:0000256" key="3">
    <source>
        <dbReference type="ARBA" id="ARBA00022741"/>
    </source>
</evidence>
<feature type="coiled-coil region" evidence="7">
    <location>
        <begin position="409"/>
        <end position="520"/>
    </location>
</feature>
<evidence type="ECO:0000256" key="7">
    <source>
        <dbReference type="SAM" id="Coils"/>
    </source>
</evidence>
<feature type="compositionally biased region" description="Basic residues" evidence="8">
    <location>
        <begin position="1601"/>
        <end position="1618"/>
    </location>
</feature>
<feature type="compositionally biased region" description="Basic residues" evidence="8">
    <location>
        <begin position="1513"/>
        <end position="1539"/>
    </location>
</feature>
<accession>A0A8S1HJU2</accession>
<name>A0A8S1HJU2_9PELO</name>
<comment type="similarity">
    <text evidence="2">Belongs to the SMC family. SMC4 subfamily.</text>
</comment>
<feature type="coiled-coil region" evidence="7">
    <location>
        <begin position="295"/>
        <end position="343"/>
    </location>
</feature>
<feature type="compositionally biased region" description="Acidic residues" evidence="8">
    <location>
        <begin position="1017"/>
        <end position="1026"/>
    </location>
</feature>
<feature type="region of interest" description="Disordered" evidence="8">
    <location>
        <begin position="1"/>
        <end position="35"/>
    </location>
</feature>
<organism evidence="10 11">
    <name type="scientific">Caenorhabditis auriculariae</name>
    <dbReference type="NCBI Taxonomy" id="2777116"/>
    <lineage>
        <taxon>Eukaryota</taxon>
        <taxon>Metazoa</taxon>
        <taxon>Ecdysozoa</taxon>
        <taxon>Nematoda</taxon>
        <taxon>Chromadorea</taxon>
        <taxon>Rhabditida</taxon>
        <taxon>Rhabditina</taxon>
        <taxon>Rhabditomorpha</taxon>
        <taxon>Rhabditoidea</taxon>
        <taxon>Rhabditidae</taxon>
        <taxon>Peloderinae</taxon>
        <taxon>Caenorhabditis</taxon>
    </lineage>
</organism>
<dbReference type="Gene3D" id="1.20.1060.20">
    <property type="match status" value="1"/>
</dbReference>
<evidence type="ECO:0000256" key="2">
    <source>
        <dbReference type="ARBA" id="ARBA00006005"/>
    </source>
</evidence>
<evidence type="ECO:0000256" key="8">
    <source>
        <dbReference type="SAM" id="MobiDB-lite"/>
    </source>
</evidence>
<comment type="subcellular location">
    <subcellularLocation>
        <location evidence="1">Nucleus</location>
    </subcellularLocation>
</comment>
<feature type="domain" description="SMC hinge" evidence="9">
    <location>
        <begin position="558"/>
        <end position="673"/>
    </location>
</feature>
<dbReference type="Pfam" id="PF02463">
    <property type="entry name" value="SMC_N"/>
    <property type="match status" value="2"/>
</dbReference>
<keyword evidence="6" id="KW-0539">Nucleus</keyword>
<dbReference type="InterPro" id="IPR003395">
    <property type="entry name" value="RecF/RecN/SMC_N"/>
</dbReference>
<evidence type="ECO:0000256" key="5">
    <source>
        <dbReference type="ARBA" id="ARBA00023054"/>
    </source>
</evidence>
<reference evidence="10" key="1">
    <citation type="submission" date="2020-10" db="EMBL/GenBank/DDBJ databases">
        <authorList>
            <person name="Kikuchi T."/>
        </authorList>
    </citation>
    <scope>NUCLEOTIDE SEQUENCE</scope>
    <source>
        <strain evidence="10">NKZ352</strain>
    </source>
</reference>
<dbReference type="PANTHER" id="PTHR18937:SF172">
    <property type="entry name" value="STRUCTURAL MAINTENANCE OF CHROMOSOMES PROTEIN"/>
    <property type="match status" value="1"/>
</dbReference>
<evidence type="ECO:0000313" key="11">
    <source>
        <dbReference type="Proteomes" id="UP000835052"/>
    </source>
</evidence>
<evidence type="ECO:0000259" key="9">
    <source>
        <dbReference type="SMART" id="SM00968"/>
    </source>
</evidence>
<feature type="compositionally biased region" description="Acidic residues" evidence="8">
    <location>
        <begin position="1490"/>
        <end position="1509"/>
    </location>
</feature>
<dbReference type="GO" id="GO:0000796">
    <property type="term" value="C:condensin complex"/>
    <property type="evidence" value="ECO:0007669"/>
    <property type="project" value="TreeGrafter"/>
</dbReference>
<sequence length="1652" mass="187209">MSHSGHSIQTAEKNDPEEEEQVVEEPVPVSHVVEDDDYNSDEDLINITIPPRFAELERNVPGRLSIAKIEMTNFKSYYGTCTVGPFHKSFTSVIGPNGSGKSNVIDALLFVFGFRSAKIRAKKVTALIHKSANHQSVTMRGDSKYDIDGKTVTHKEVETKLKSLGIDLVHNRFLILQGEVETIASMKPKGGPGEEGMLEYLEDIIGSSRYLPAIRKLDRRLDKMKAILSQQEARQTQYREAAEHLRPIAEETVEYLRNENELANTQARLLQCKKHELTTTLDQVTLDFEAKSLAKDNAVEDLAKIKAEIVDIERKEKEFEKELAELQKKLEEKNKLVAEHMKEEVGRREDLKKCNKLLSTCDQCIESTKKALEKRIQEREEAIRPETPSEMRQCYMNYEKFKAVADDNLDKFDQKSKRLRDQRRNVERDFANKKDNFNNLNAKLMVAESELEDLIALSSRDRVRLAELQKTLADTERKEAEDNNTLIEIKAELPIREAEVTQIEADVAKLREEDNALRAEVLTLNRLIDSQVNDFQQKTNKTKVATALTEARRNGSLPGFIGRLGDLAGIDILYDKAISTTCAALDYFVVETKDDGERAIDFLNERQLPRSSFVCLDETPDFTEQIAQTPDRFPAPRLYDQLTIPDPRVNKVFYQSMFDMLVVPNLMKAQEIDRSGKGNFRIVTFEGQVIDVTGNVSGGGQPLSGRIGQKPTQVSADQEKIIEMQKKQHEEAEEKHHNCLMKLRPMEQQLVETRTAVARLKETYQSLELNIPYTKEKLETLRKTVHAQERIANAPQVKVTPKEIDVKRAAVNKIRKDRDVANNRVLHVEEKLRDVADKINKMYIVLVQSNVDLAERNLKQYNRKKRVEELETRLVELEAEREKHVEACKVAAALELEAKENRHLADKKDIQDSITAVEEQFPPLRTKRQELRGEDIQLDSEIQKMQDEVTQLTLQMTSKQRQLEVMDKEMESFKPQKVPKLRHVQMDKTMDRFSLWDHPSASKVTPSKAAASAPVADPEEEQDEEDTAEGLLLLTEEEILEVTTNQIAEMNFKVEQIKKRLQETRGNVNFSSVADYMKYVKQFEEETAKTTAFFDTFLEHRNKSVKLKTDRRNEFHEAFVFISGCLRELYQMITVGGDASLDSKGGSGYDPFNDGVFFMVRPAKKSWKVIENLSGGERTLASLALVFALHQYRPTPLYVMDEIDAALDARNVCKIGVYIKDRAKNAQFIIITLRNQMFQLANRIITVRKIRDVTVMGTMQLNPTTEIQQLRAEFNEAVRLVRRGETRRRVVIQDLPIEAIEAIQIVDREEEVVMEEEFHRMSVEPSSHAPSRLSESPFARSRTPATSSRTSSPMFPPRLMIAESREATATPTRTRTVEPAESPSPGSRFSAIRELSATPTRSSMIPTTFGSPGPSGIPRQKPPSVFVMPTSPSSSSTSPDDPDKPGPSKPRAGFAERATPKKRSIAMSRFEDDEEVGPSSSPKRQKEAVEDSDEMDEDEEEMEDDDDEEFSAKKKKTSAKAKRPAVRSRGGRGRARARARGTGDLSSRRARPRRPTRSALRRATDPERGGRLASPVAPDEDDHFSNIIAQLQETLTAPSPAKKKGSKKKKKKGKKKRSGRPEPQEESSSSSSSPSTSSSSPSPKFFVQLGLD</sequence>
<feature type="region of interest" description="Disordered" evidence="8">
    <location>
        <begin position="1319"/>
        <end position="1652"/>
    </location>
</feature>
<feature type="compositionally biased region" description="Low complexity" evidence="8">
    <location>
        <begin position="1339"/>
        <end position="1353"/>
    </location>
</feature>
<feature type="compositionally biased region" description="Low complexity" evidence="8">
    <location>
        <begin position="1367"/>
        <end position="1381"/>
    </location>
</feature>
<feature type="coiled-coil region" evidence="7">
    <location>
        <begin position="1040"/>
        <end position="1067"/>
    </location>
</feature>
<dbReference type="InterPro" id="IPR010935">
    <property type="entry name" value="SMC_hinge"/>
</dbReference>
<feature type="coiled-coil region" evidence="7">
    <location>
        <begin position="844"/>
        <end position="887"/>
    </location>
</feature>
<feature type="compositionally biased region" description="Basic residues" evidence="8">
    <location>
        <begin position="1548"/>
        <end position="1560"/>
    </location>
</feature>
<feature type="coiled-coil region" evidence="7">
    <location>
        <begin position="715"/>
        <end position="770"/>
    </location>
</feature>
<feature type="compositionally biased region" description="Low complexity" evidence="8">
    <location>
        <begin position="1627"/>
        <end position="1643"/>
    </location>
</feature>
<keyword evidence="5 7" id="KW-0175">Coiled coil</keyword>
<evidence type="ECO:0000256" key="1">
    <source>
        <dbReference type="ARBA" id="ARBA00004123"/>
    </source>
</evidence>
<proteinExistence type="inferred from homology"/>
<evidence type="ECO:0000256" key="6">
    <source>
        <dbReference type="ARBA" id="ARBA00023242"/>
    </source>
</evidence>
<feature type="compositionally biased region" description="Low complexity" evidence="8">
    <location>
        <begin position="1429"/>
        <end position="1439"/>
    </location>
</feature>
<keyword evidence="4" id="KW-0067">ATP-binding</keyword>
<dbReference type="InterPro" id="IPR027417">
    <property type="entry name" value="P-loop_NTPase"/>
</dbReference>
<feature type="compositionally biased region" description="Polar residues" evidence="8">
    <location>
        <begin position="1"/>
        <end position="11"/>
    </location>
</feature>
<dbReference type="Proteomes" id="UP000835052">
    <property type="component" value="Unassembled WGS sequence"/>
</dbReference>
<evidence type="ECO:0000313" key="10">
    <source>
        <dbReference type="EMBL" id="CAD6195955.1"/>
    </source>
</evidence>